<evidence type="ECO:0000313" key="4">
    <source>
        <dbReference type="Proteomes" id="UP000030671"/>
    </source>
</evidence>
<dbReference type="GeneID" id="20673810"/>
<dbReference type="EMBL" id="KI925465">
    <property type="protein sequence ID" value="ETW75747.1"/>
    <property type="molecule type" value="Genomic_DNA"/>
</dbReference>
<dbReference type="eggNOG" id="ENOG502S5FR">
    <property type="taxonomic scope" value="Eukaryota"/>
</dbReference>
<dbReference type="KEGG" id="hir:HETIRDRAFT_422410"/>
<dbReference type="HOGENOM" id="CLU_024881_0_0_1"/>
<feature type="compositionally biased region" description="Basic and acidic residues" evidence="2">
    <location>
        <begin position="358"/>
        <end position="368"/>
    </location>
</feature>
<organism evidence="3 4">
    <name type="scientific">Heterobasidion irregulare (strain TC 32-1)</name>
    <dbReference type="NCBI Taxonomy" id="747525"/>
    <lineage>
        <taxon>Eukaryota</taxon>
        <taxon>Fungi</taxon>
        <taxon>Dikarya</taxon>
        <taxon>Basidiomycota</taxon>
        <taxon>Agaricomycotina</taxon>
        <taxon>Agaricomycetes</taxon>
        <taxon>Russulales</taxon>
        <taxon>Bondarzewiaceae</taxon>
        <taxon>Heterobasidion</taxon>
        <taxon>Heterobasidion annosum species complex</taxon>
    </lineage>
</organism>
<dbReference type="STRING" id="747525.W4JQA9"/>
<reference evidence="3 4" key="1">
    <citation type="journal article" date="2012" name="New Phytol.">
        <title>Insight into trade-off between wood decay and parasitism from the genome of a fungal forest pathogen.</title>
        <authorList>
            <person name="Olson A."/>
            <person name="Aerts A."/>
            <person name="Asiegbu F."/>
            <person name="Belbahri L."/>
            <person name="Bouzid O."/>
            <person name="Broberg A."/>
            <person name="Canback B."/>
            <person name="Coutinho P.M."/>
            <person name="Cullen D."/>
            <person name="Dalman K."/>
            <person name="Deflorio G."/>
            <person name="van Diepen L.T."/>
            <person name="Dunand C."/>
            <person name="Duplessis S."/>
            <person name="Durling M."/>
            <person name="Gonthier P."/>
            <person name="Grimwood J."/>
            <person name="Fossdal C.G."/>
            <person name="Hansson D."/>
            <person name="Henrissat B."/>
            <person name="Hietala A."/>
            <person name="Himmelstrand K."/>
            <person name="Hoffmeister D."/>
            <person name="Hogberg N."/>
            <person name="James T.Y."/>
            <person name="Karlsson M."/>
            <person name="Kohler A."/>
            <person name="Kues U."/>
            <person name="Lee Y.H."/>
            <person name="Lin Y.C."/>
            <person name="Lind M."/>
            <person name="Lindquist E."/>
            <person name="Lombard V."/>
            <person name="Lucas S."/>
            <person name="Lunden K."/>
            <person name="Morin E."/>
            <person name="Murat C."/>
            <person name="Park J."/>
            <person name="Raffaello T."/>
            <person name="Rouze P."/>
            <person name="Salamov A."/>
            <person name="Schmutz J."/>
            <person name="Solheim H."/>
            <person name="Stahlberg J."/>
            <person name="Velez H."/>
            <person name="de Vries R.P."/>
            <person name="Wiebenga A."/>
            <person name="Woodward S."/>
            <person name="Yakovlev I."/>
            <person name="Garbelotto M."/>
            <person name="Martin F."/>
            <person name="Grigoriev I.V."/>
            <person name="Stenlid J."/>
        </authorList>
    </citation>
    <scope>NUCLEOTIDE SEQUENCE [LARGE SCALE GENOMIC DNA]</scope>
    <source>
        <strain evidence="3 4">TC 32-1</strain>
    </source>
</reference>
<dbReference type="RefSeq" id="XP_009552005.1">
    <property type="nucleotide sequence ID" value="XM_009553710.1"/>
</dbReference>
<feature type="region of interest" description="Disordered" evidence="2">
    <location>
        <begin position="182"/>
        <end position="403"/>
    </location>
</feature>
<dbReference type="Proteomes" id="UP000030671">
    <property type="component" value="Unassembled WGS sequence"/>
</dbReference>
<feature type="region of interest" description="Disordered" evidence="2">
    <location>
        <begin position="1"/>
        <end position="20"/>
    </location>
</feature>
<accession>W4JQA9</accession>
<feature type="compositionally biased region" description="Polar residues" evidence="2">
    <location>
        <begin position="182"/>
        <end position="197"/>
    </location>
</feature>
<feature type="compositionally biased region" description="Low complexity" evidence="2">
    <location>
        <begin position="266"/>
        <end position="279"/>
    </location>
</feature>
<evidence type="ECO:0000256" key="2">
    <source>
        <dbReference type="SAM" id="MobiDB-lite"/>
    </source>
</evidence>
<dbReference type="OrthoDB" id="78858at2759"/>
<feature type="compositionally biased region" description="Polar residues" evidence="2">
    <location>
        <begin position="254"/>
        <end position="265"/>
    </location>
</feature>
<evidence type="ECO:0000313" key="3">
    <source>
        <dbReference type="EMBL" id="ETW75747.1"/>
    </source>
</evidence>
<gene>
    <name evidence="3" type="ORF">HETIRDRAFT_422410</name>
</gene>
<feature type="compositionally biased region" description="Low complexity" evidence="2">
    <location>
        <begin position="229"/>
        <end position="253"/>
    </location>
</feature>
<dbReference type="Pfam" id="PF09755">
    <property type="entry name" value="DUF2046"/>
    <property type="match status" value="1"/>
</dbReference>
<dbReference type="AlphaFoldDB" id="W4JQA9"/>
<protein>
    <submittedName>
        <fullName evidence="3">Uncharacterized protein</fullName>
    </submittedName>
</protein>
<dbReference type="PANTHER" id="PTHR15276:SF0">
    <property type="entry name" value="COILED-COIL DOMAIN-CONTAINING PROTEIN 6"/>
    <property type="match status" value="1"/>
</dbReference>
<feature type="coiled-coil region" evidence="1">
    <location>
        <begin position="28"/>
        <end position="62"/>
    </location>
</feature>
<keyword evidence="4" id="KW-1185">Reference proteome</keyword>
<name>W4JQA9_HETIT</name>
<proteinExistence type="predicted"/>
<dbReference type="PANTHER" id="PTHR15276">
    <property type="entry name" value="H4 D10S170 PROTEIN-RELATED"/>
    <property type="match status" value="1"/>
</dbReference>
<dbReference type="InterPro" id="IPR019152">
    <property type="entry name" value="DUF2046"/>
</dbReference>
<feature type="region of interest" description="Disordered" evidence="2">
    <location>
        <begin position="86"/>
        <end position="114"/>
    </location>
</feature>
<keyword evidence="1" id="KW-0175">Coiled coil</keyword>
<sequence length="403" mass="44209">MSLSPPIRRLSATSTSSKREEDLINAYEAEEERIINVLSRKLEKLQEEKIELENVLEAESESHVNRLSRELFALRLAQQSSQMQSQNHLSNGNGIGEPSIEHGRPARSMPSNPLAPSSDIMLEALLRENELLRNRMVDMEREYIRITRLNEIYREELIQHRRRLGLSVDNLIGLSSSHELYSQPTHRRSMSNTSSPAASAPIPLTAHATHPSPNVPIPRPPSQIHRPIHTTSESTTPLSHSPSSASESPYLSPLISTNPASYISNTTGVTTPPSSTSPTAIANGASRTAPLSYPSVPPPSLSSSFGSPTAYYHGPRRDLSSSPVEGHTNHRSVPRRGNFERRVADSQSLRRSVSRGNSRRESVERGARIAETGQLVPRSRAGSVALGGPSEVVAPVDEHADRT</sequence>
<feature type="compositionally biased region" description="Polar residues" evidence="2">
    <location>
        <begin position="345"/>
        <end position="356"/>
    </location>
</feature>
<dbReference type="InParanoid" id="W4JQA9"/>
<evidence type="ECO:0000256" key="1">
    <source>
        <dbReference type="SAM" id="Coils"/>
    </source>
</evidence>